<dbReference type="InterPro" id="IPR039421">
    <property type="entry name" value="Type_1_exporter"/>
</dbReference>
<evidence type="ECO:0000256" key="6">
    <source>
        <dbReference type="SAM" id="Phobius"/>
    </source>
</evidence>
<dbReference type="AlphaFoldDB" id="A0A9D1T2A3"/>
<dbReference type="PANTHER" id="PTHR43394:SF1">
    <property type="entry name" value="ATP-BINDING CASSETTE SUB-FAMILY B MEMBER 10, MITOCHONDRIAL"/>
    <property type="match status" value="1"/>
</dbReference>
<dbReference type="Proteomes" id="UP000886845">
    <property type="component" value="Unassembled WGS sequence"/>
</dbReference>
<organism evidence="8 9">
    <name type="scientific">Candidatus Spyradenecus faecavium</name>
    <dbReference type="NCBI Taxonomy" id="2840947"/>
    <lineage>
        <taxon>Bacteria</taxon>
        <taxon>Pseudomonadati</taxon>
        <taxon>Lentisphaerota</taxon>
        <taxon>Lentisphaeria</taxon>
        <taxon>Lentisphaerales</taxon>
        <taxon>Lentisphaeraceae</taxon>
        <taxon>Lentisphaeraceae incertae sedis</taxon>
        <taxon>Candidatus Spyradenecus</taxon>
    </lineage>
</organism>
<dbReference type="Gene3D" id="1.20.1560.10">
    <property type="entry name" value="ABC transporter type 1, transmembrane domain"/>
    <property type="match status" value="1"/>
</dbReference>
<accession>A0A9D1T2A3</accession>
<evidence type="ECO:0000313" key="9">
    <source>
        <dbReference type="Proteomes" id="UP000886845"/>
    </source>
</evidence>
<dbReference type="GO" id="GO:0015421">
    <property type="term" value="F:ABC-type oligopeptide transporter activity"/>
    <property type="evidence" value="ECO:0007669"/>
    <property type="project" value="TreeGrafter"/>
</dbReference>
<feature type="compositionally biased region" description="Polar residues" evidence="5">
    <location>
        <begin position="576"/>
        <end position="596"/>
    </location>
</feature>
<dbReference type="Pfam" id="PF00005">
    <property type="entry name" value="ABC_tran"/>
    <property type="match status" value="1"/>
</dbReference>
<keyword evidence="2 6" id="KW-0812">Transmembrane</keyword>
<dbReference type="InterPro" id="IPR027417">
    <property type="entry name" value="P-loop_NTPase"/>
</dbReference>
<dbReference type="Gene3D" id="3.40.50.300">
    <property type="entry name" value="P-loop containing nucleotide triphosphate hydrolases"/>
    <property type="match status" value="1"/>
</dbReference>
<proteinExistence type="predicted"/>
<dbReference type="EMBL" id="DVOR01000084">
    <property type="protein sequence ID" value="HIV08997.1"/>
    <property type="molecule type" value="Genomic_DNA"/>
</dbReference>
<feature type="transmembrane region" description="Helical" evidence="6">
    <location>
        <begin position="34"/>
        <end position="55"/>
    </location>
</feature>
<name>A0A9D1T2A3_9BACT</name>
<evidence type="ECO:0000256" key="4">
    <source>
        <dbReference type="ARBA" id="ARBA00023136"/>
    </source>
</evidence>
<protein>
    <submittedName>
        <fullName evidence="8">ABC transporter ATP-binding protein</fullName>
    </submittedName>
</protein>
<dbReference type="PROSITE" id="PS50929">
    <property type="entry name" value="ABC_TM1F"/>
    <property type="match status" value="1"/>
</dbReference>
<dbReference type="Pfam" id="PF00664">
    <property type="entry name" value="ABC_membrane"/>
    <property type="match status" value="1"/>
</dbReference>
<dbReference type="GO" id="GO:0005524">
    <property type="term" value="F:ATP binding"/>
    <property type="evidence" value="ECO:0007669"/>
    <property type="project" value="UniProtKB-KW"/>
</dbReference>
<keyword evidence="8" id="KW-0067">ATP-binding</keyword>
<evidence type="ECO:0000256" key="3">
    <source>
        <dbReference type="ARBA" id="ARBA00022989"/>
    </source>
</evidence>
<dbReference type="GO" id="GO:0016887">
    <property type="term" value="F:ATP hydrolysis activity"/>
    <property type="evidence" value="ECO:0007669"/>
    <property type="project" value="InterPro"/>
</dbReference>
<feature type="domain" description="ABC transmembrane type-1" evidence="7">
    <location>
        <begin position="38"/>
        <end position="327"/>
    </location>
</feature>
<reference evidence="8" key="1">
    <citation type="submission" date="2020-10" db="EMBL/GenBank/DDBJ databases">
        <authorList>
            <person name="Gilroy R."/>
        </authorList>
    </citation>
    <scope>NUCLEOTIDE SEQUENCE</scope>
    <source>
        <strain evidence="8">35461</strain>
    </source>
</reference>
<dbReference type="InterPro" id="IPR036640">
    <property type="entry name" value="ABC1_TM_sf"/>
</dbReference>
<reference evidence="8" key="2">
    <citation type="journal article" date="2021" name="PeerJ">
        <title>Extensive microbial diversity within the chicken gut microbiome revealed by metagenomics and culture.</title>
        <authorList>
            <person name="Gilroy R."/>
            <person name="Ravi A."/>
            <person name="Getino M."/>
            <person name="Pursley I."/>
            <person name="Horton D.L."/>
            <person name="Alikhan N.F."/>
            <person name="Baker D."/>
            <person name="Gharbi K."/>
            <person name="Hall N."/>
            <person name="Watson M."/>
            <person name="Adriaenssens E.M."/>
            <person name="Foster-Nyarko E."/>
            <person name="Jarju S."/>
            <person name="Secka A."/>
            <person name="Antonio M."/>
            <person name="Oren A."/>
            <person name="Chaudhuri R.R."/>
            <person name="La Ragione R."/>
            <person name="Hildebrand F."/>
            <person name="Pallen M.J."/>
        </authorList>
    </citation>
    <scope>NUCLEOTIDE SEQUENCE</scope>
    <source>
        <strain evidence="8">35461</strain>
    </source>
</reference>
<evidence type="ECO:0000256" key="1">
    <source>
        <dbReference type="ARBA" id="ARBA00004651"/>
    </source>
</evidence>
<evidence type="ECO:0000256" key="2">
    <source>
        <dbReference type="ARBA" id="ARBA00022692"/>
    </source>
</evidence>
<sequence length="624" mass="67683">MKKRPTAPQTRKDAPRDTARTTLRLIACLADQRLRLTLVCVAILGFCATTVYAPYLCARFIDALLAELRAEGPFAFAWDPLGRLLAWVAGAYALNAAFNWVCVLLMASVSETLCFNLRRRIAEKIGRLPLAYFDSHKPGEVLSRVTNDLDRVSETLQNGFLRFLTSFGCVVGSLAFMAWYSPTLTALFCLFVALSILITDRVARANLEWSSERQAATARLTGLVAEHYTGREVIQAYNRQPSSARKIGLVIGRLAQKERMTDFLMNSVTPFIHLLSRLAQAVLLLIACWWLLKGRMTIGAIHAYFQYINTCADPLAQASYLLNAMQSALASAERTFDFLDAAEERTDANAPLRLGPPRGSVIFSHVRFGYHPKRVLMDNVNLVVRPGQKVAIVGSTGAGKTTLVNLLMRFYDVNRGHILVDGTPISAVPRADLRRRFGMVLQDTWLFEGTVAENIAYARPDATRDEVVRAAKLATSSAPCRRATTPGSRPAPRPSPSANASSSPSPASSWPPHPCSSSTKPPPASTHAPRPRSPRPCAASCGDAPPSSSPTASPPSATPTSSSTWSAATSRRKAPTRNSSAKAAPTRPSTPANSPKPTAGPLRAPIPNKSLCISETLKGLPRNP</sequence>
<keyword evidence="8" id="KW-0547">Nucleotide-binding</keyword>
<comment type="caution">
    <text evidence="8">The sequence shown here is derived from an EMBL/GenBank/DDBJ whole genome shotgun (WGS) entry which is preliminary data.</text>
</comment>
<feature type="transmembrane region" description="Helical" evidence="6">
    <location>
        <begin position="160"/>
        <end position="179"/>
    </location>
</feature>
<dbReference type="SUPFAM" id="SSF90123">
    <property type="entry name" value="ABC transporter transmembrane region"/>
    <property type="match status" value="1"/>
</dbReference>
<dbReference type="InterPro" id="IPR003439">
    <property type="entry name" value="ABC_transporter-like_ATP-bd"/>
</dbReference>
<dbReference type="InterPro" id="IPR011527">
    <property type="entry name" value="ABC1_TM_dom"/>
</dbReference>
<feature type="compositionally biased region" description="Low complexity" evidence="5">
    <location>
        <begin position="496"/>
        <end position="508"/>
    </location>
</feature>
<comment type="subcellular location">
    <subcellularLocation>
        <location evidence="1">Cell membrane</location>
        <topology evidence="1">Multi-pass membrane protein</topology>
    </subcellularLocation>
</comment>
<gene>
    <name evidence="8" type="ORF">IAC79_02640</name>
</gene>
<dbReference type="SUPFAM" id="SSF52540">
    <property type="entry name" value="P-loop containing nucleoside triphosphate hydrolases"/>
    <property type="match status" value="1"/>
</dbReference>
<feature type="region of interest" description="Disordered" evidence="5">
    <location>
        <begin position="473"/>
        <end position="624"/>
    </location>
</feature>
<feature type="compositionally biased region" description="Low complexity" evidence="5">
    <location>
        <begin position="535"/>
        <end position="551"/>
    </location>
</feature>
<dbReference type="PANTHER" id="PTHR43394">
    <property type="entry name" value="ATP-DEPENDENT PERMEASE MDL1, MITOCHONDRIAL"/>
    <property type="match status" value="1"/>
</dbReference>
<keyword evidence="4 6" id="KW-0472">Membrane</keyword>
<feature type="compositionally biased region" description="Low complexity" evidence="5">
    <location>
        <begin position="558"/>
        <end position="569"/>
    </location>
</feature>
<evidence type="ECO:0000259" key="7">
    <source>
        <dbReference type="PROSITE" id="PS50929"/>
    </source>
</evidence>
<feature type="transmembrane region" description="Helical" evidence="6">
    <location>
        <begin position="84"/>
        <end position="109"/>
    </location>
</feature>
<dbReference type="GO" id="GO:0005886">
    <property type="term" value="C:plasma membrane"/>
    <property type="evidence" value="ECO:0007669"/>
    <property type="project" value="UniProtKB-SubCell"/>
</dbReference>
<keyword evidence="3 6" id="KW-1133">Transmembrane helix</keyword>
<dbReference type="CDD" id="cd18547">
    <property type="entry name" value="ABC_6TM_Tm288_like"/>
    <property type="match status" value="1"/>
</dbReference>
<feature type="compositionally biased region" description="Pro residues" evidence="5">
    <location>
        <begin position="509"/>
        <end position="524"/>
    </location>
</feature>
<evidence type="ECO:0000256" key="5">
    <source>
        <dbReference type="SAM" id="MobiDB-lite"/>
    </source>
</evidence>
<evidence type="ECO:0000313" key="8">
    <source>
        <dbReference type="EMBL" id="HIV08997.1"/>
    </source>
</evidence>